<protein>
    <submittedName>
        <fullName evidence="1">Uncharacterized protein</fullName>
    </submittedName>
</protein>
<name>A0ABQ9TQQ3_SAGOE</name>
<accession>A0ABQ9TQQ3</accession>
<evidence type="ECO:0000313" key="2">
    <source>
        <dbReference type="Proteomes" id="UP001266305"/>
    </source>
</evidence>
<proteinExistence type="predicted"/>
<organism evidence="1 2">
    <name type="scientific">Saguinus oedipus</name>
    <name type="common">Cotton-top tamarin</name>
    <name type="synonym">Oedipomidas oedipus</name>
    <dbReference type="NCBI Taxonomy" id="9490"/>
    <lineage>
        <taxon>Eukaryota</taxon>
        <taxon>Metazoa</taxon>
        <taxon>Chordata</taxon>
        <taxon>Craniata</taxon>
        <taxon>Vertebrata</taxon>
        <taxon>Euteleostomi</taxon>
        <taxon>Mammalia</taxon>
        <taxon>Eutheria</taxon>
        <taxon>Euarchontoglires</taxon>
        <taxon>Primates</taxon>
        <taxon>Haplorrhini</taxon>
        <taxon>Platyrrhini</taxon>
        <taxon>Cebidae</taxon>
        <taxon>Callitrichinae</taxon>
        <taxon>Saguinus</taxon>
    </lineage>
</organism>
<sequence>MSPVVVRTACVEVTYGVLLHCADCELTQCTASGAAGGGCDGRDLQLGVGGVWLTEGRRAGPPCTQTDGQLGFGVPEAEQAVLLAQQLHPLKALPSPWRSLRAWRLSACVPSSAQARGACLEPSRQVWAAALGAGQEWGAAGKPSSGGASGRVMCRLVSMLCGVARVSASQKLLLTFQSNRQSVSSHIRDLLFLTGLQPGGRLPAAAGVHQTAPILLREVQASGLTSSPRLLVGTSFITSKMRQNTALLREVRSTDFPAGLSRTFSKVVLPGGGCPLKTPQARDERPFRRVACVGPLI</sequence>
<dbReference type="EMBL" id="JASSZA010000019">
    <property type="protein sequence ID" value="KAK2087106.1"/>
    <property type="molecule type" value="Genomic_DNA"/>
</dbReference>
<keyword evidence="2" id="KW-1185">Reference proteome</keyword>
<gene>
    <name evidence="1" type="ORF">P7K49_033013</name>
</gene>
<comment type="caution">
    <text evidence="1">The sequence shown here is derived from an EMBL/GenBank/DDBJ whole genome shotgun (WGS) entry which is preliminary data.</text>
</comment>
<dbReference type="Proteomes" id="UP001266305">
    <property type="component" value="Unassembled WGS sequence"/>
</dbReference>
<evidence type="ECO:0000313" key="1">
    <source>
        <dbReference type="EMBL" id="KAK2087106.1"/>
    </source>
</evidence>
<reference evidence="1 2" key="1">
    <citation type="submission" date="2023-05" db="EMBL/GenBank/DDBJ databases">
        <title>B98-5 Cell Line De Novo Hybrid Assembly: An Optical Mapping Approach.</title>
        <authorList>
            <person name="Kananen K."/>
            <person name="Auerbach J.A."/>
            <person name="Kautto E."/>
            <person name="Blachly J.S."/>
        </authorList>
    </citation>
    <scope>NUCLEOTIDE SEQUENCE [LARGE SCALE GENOMIC DNA]</scope>
    <source>
        <strain evidence="1">B95-8</strain>
        <tissue evidence="1">Cell line</tissue>
    </source>
</reference>